<dbReference type="InterPro" id="IPR052548">
    <property type="entry name" value="Type_VII_TA_antitoxin"/>
</dbReference>
<feature type="domain" description="Polymerase nucleotidyl transferase" evidence="1">
    <location>
        <begin position="15"/>
        <end position="77"/>
    </location>
</feature>
<dbReference type="SUPFAM" id="SSF81301">
    <property type="entry name" value="Nucleotidyltransferase"/>
    <property type="match status" value="1"/>
</dbReference>
<protein>
    <recommendedName>
        <fullName evidence="1">Polymerase nucleotidyl transferase domain-containing protein</fullName>
    </recommendedName>
</protein>
<comment type="caution">
    <text evidence="2">The sequence shown here is derived from an EMBL/GenBank/DDBJ whole genome shotgun (WGS) entry which is preliminary data.</text>
</comment>
<dbReference type="EMBL" id="MHKO01000019">
    <property type="protein sequence ID" value="OGY92575.1"/>
    <property type="molecule type" value="Genomic_DNA"/>
</dbReference>
<accession>A0A1G2BTV1</accession>
<dbReference type="PANTHER" id="PTHR33933">
    <property type="entry name" value="NUCLEOTIDYLTRANSFERASE"/>
    <property type="match status" value="1"/>
</dbReference>
<gene>
    <name evidence="2" type="ORF">A3H70_00770</name>
</gene>
<dbReference type="Proteomes" id="UP000178109">
    <property type="component" value="Unassembled WGS sequence"/>
</dbReference>
<dbReference type="InterPro" id="IPR043519">
    <property type="entry name" value="NT_sf"/>
</dbReference>
<dbReference type="Gene3D" id="3.30.460.10">
    <property type="entry name" value="Beta Polymerase, domain 2"/>
    <property type="match status" value="1"/>
</dbReference>
<evidence type="ECO:0000313" key="3">
    <source>
        <dbReference type="Proteomes" id="UP000178109"/>
    </source>
</evidence>
<dbReference type="STRING" id="1798553.A3H70_00770"/>
<dbReference type="CDD" id="cd05403">
    <property type="entry name" value="NT_KNTase_like"/>
    <property type="match status" value="1"/>
</dbReference>
<dbReference type="PANTHER" id="PTHR33933:SF1">
    <property type="entry name" value="PROTEIN ADENYLYLTRANSFERASE MNTA-RELATED"/>
    <property type="match status" value="1"/>
</dbReference>
<evidence type="ECO:0000313" key="2">
    <source>
        <dbReference type="EMBL" id="OGY92575.1"/>
    </source>
</evidence>
<organism evidence="2 3">
    <name type="scientific">Candidatus Komeilibacteria bacterium RIFCSPLOWO2_02_FULL_48_11</name>
    <dbReference type="NCBI Taxonomy" id="1798553"/>
    <lineage>
        <taxon>Bacteria</taxon>
        <taxon>Candidatus Komeiliibacteriota</taxon>
    </lineage>
</organism>
<reference evidence="2 3" key="1">
    <citation type="journal article" date="2016" name="Nat. Commun.">
        <title>Thousands of microbial genomes shed light on interconnected biogeochemical processes in an aquifer system.</title>
        <authorList>
            <person name="Anantharaman K."/>
            <person name="Brown C.T."/>
            <person name="Hug L.A."/>
            <person name="Sharon I."/>
            <person name="Castelle C.J."/>
            <person name="Probst A.J."/>
            <person name="Thomas B.C."/>
            <person name="Singh A."/>
            <person name="Wilkins M.J."/>
            <person name="Karaoz U."/>
            <person name="Brodie E.L."/>
            <person name="Williams K.H."/>
            <person name="Hubbard S.S."/>
            <person name="Banfield J.F."/>
        </authorList>
    </citation>
    <scope>NUCLEOTIDE SEQUENCE [LARGE SCALE GENOMIC DNA]</scope>
</reference>
<dbReference type="InterPro" id="IPR002934">
    <property type="entry name" value="Polymerase_NTP_transf_dom"/>
</dbReference>
<dbReference type="AlphaFoldDB" id="A0A1G2BTV1"/>
<proteinExistence type="predicted"/>
<dbReference type="GO" id="GO:0016779">
    <property type="term" value="F:nucleotidyltransferase activity"/>
    <property type="evidence" value="ECO:0007669"/>
    <property type="project" value="InterPro"/>
</dbReference>
<evidence type="ECO:0000259" key="1">
    <source>
        <dbReference type="Pfam" id="PF01909"/>
    </source>
</evidence>
<dbReference type="Pfam" id="PF01909">
    <property type="entry name" value="NTP_transf_2"/>
    <property type="match status" value="1"/>
</dbReference>
<name>A0A1G2BTV1_9BACT</name>
<sequence length="108" mass="12284">MLKTAYKETEHAELKEAVEKLVTEYGPIKKIILFGSQARGQVDSYSDTDLIVIKEMDKSFVARQASLPFLPLPADVFVYTPQEFELMQKNENPFIINALSSSRVLYPL</sequence>